<dbReference type="SMART" id="SM00836">
    <property type="entry name" value="DALR_1"/>
    <property type="match status" value="1"/>
</dbReference>
<keyword evidence="3 8" id="KW-0547">Nucleotide-binding</keyword>
<dbReference type="PANTHER" id="PTHR11956:SF5">
    <property type="entry name" value="ARGININE--TRNA LIGASE, CYTOPLASMIC"/>
    <property type="match status" value="1"/>
</dbReference>
<dbReference type="InterPro" id="IPR036695">
    <property type="entry name" value="Arg-tRNA-synth_N_sf"/>
</dbReference>
<evidence type="ECO:0000256" key="9">
    <source>
        <dbReference type="RuleBase" id="RU363038"/>
    </source>
</evidence>
<evidence type="ECO:0000313" key="12">
    <source>
        <dbReference type="EMBL" id="WAH41599.1"/>
    </source>
</evidence>
<accession>A0ABY6ZFC0</accession>
<sequence length="574" mass="63996">MKAVKATIAKALQPVTGLDEDTLVQMLEYPPNPELGDLALPCFKLAKTLRKNPAEIAQTLADVLVQSPAVTAASPAGGFLNISLARLPFATEVVNLAAVDTHALFSSDRNKGHKAAVDYSSPNIAKPFGVGHLRSTIIGESIVRLMREDGYEVVGINHLGDWGTQFGKTIAAYLKWGDEATVRADPVRELFKLYVRFHEEAERDPALEDEGRYWFKQLEDGNQQAVSLWQWFIDESLKAFKETYALLNVSFDHYLGESFYNDKMDAVVEELLADKLLVEDEGAEVVDLSAYDMPPCIIKKSDGTSIYATRDLAAAEYRHDKLGADTLIYVVGGEQRLHFQQLFKVLELMGKPYASRAQHVSFGMMKFNGARLSTRRGHVVYLEDVLAKAIDEAQKIIEEKNPNLADKDAVATSVGVGAVVFNDLKTYRIHDVDFRYEDVLNFDGETGPYVQYTHARACSVLRKSNDAKATMRLDTSAQGDDEGESALNDSEWALVLQLAQANEALNRAVDEYDPSVMARYTLQLCHAFNRFYHHNPILQSESAQRTRRLAMTLATRNVLARALYLIGMDAPKEM</sequence>
<evidence type="ECO:0000256" key="4">
    <source>
        <dbReference type="ARBA" id="ARBA00022840"/>
    </source>
</evidence>
<feature type="domain" description="DALR anticodon binding" evidence="10">
    <location>
        <begin position="450"/>
        <end position="574"/>
    </location>
</feature>
<proteinExistence type="inferred from homology"/>
<dbReference type="RefSeq" id="WP_268005507.1">
    <property type="nucleotide sequence ID" value="NZ_BSUT01000001.1"/>
</dbReference>
<comment type="catalytic activity">
    <reaction evidence="7 8">
        <text>tRNA(Arg) + L-arginine + ATP = L-arginyl-tRNA(Arg) + AMP + diphosphate</text>
        <dbReference type="Rhea" id="RHEA:20301"/>
        <dbReference type="Rhea" id="RHEA-COMP:9658"/>
        <dbReference type="Rhea" id="RHEA-COMP:9673"/>
        <dbReference type="ChEBI" id="CHEBI:30616"/>
        <dbReference type="ChEBI" id="CHEBI:32682"/>
        <dbReference type="ChEBI" id="CHEBI:33019"/>
        <dbReference type="ChEBI" id="CHEBI:78442"/>
        <dbReference type="ChEBI" id="CHEBI:78513"/>
        <dbReference type="ChEBI" id="CHEBI:456215"/>
        <dbReference type="EC" id="6.1.1.19"/>
    </reaction>
</comment>
<dbReference type="InterPro" id="IPR008909">
    <property type="entry name" value="DALR_anticod-bd"/>
</dbReference>
<dbReference type="InterPro" id="IPR014729">
    <property type="entry name" value="Rossmann-like_a/b/a_fold"/>
</dbReference>
<name>A0ABY6ZFC0_9BACL</name>
<dbReference type="EMBL" id="CP104067">
    <property type="protein sequence ID" value="WAH41599.1"/>
    <property type="molecule type" value="Genomic_DNA"/>
</dbReference>
<feature type="short sequence motif" description="'HIGH' region" evidence="8">
    <location>
        <begin position="122"/>
        <end position="132"/>
    </location>
</feature>
<keyword evidence="13" id="KW-1185">Reference proteome</keyword>
<dbReference type="Gene3D" id="1.10.730.10">
    <property type="entry name" value="Isoleucyl-tRNA Synthetase, Domain 1"/>
    <property type="match status" value="1"/>
</dbReference>
<evidence type="ECO:0000313" key="13">
    <source>
        <dbReference type="Proteomes" id="UP001164761"/>
    </source>
</evidence>
<comment type="subcellular location">
    <subcellularLocation>
        <location evidence="8">Cytoplasm</location>
    </subcellularLocation>
</comment>
<evidence type="ECO:0000256" key="3">
    <source>
        <dbReference type="ARBA" id="ARBA00022741"/>
    </source>
</evidence>
<dbReference type="Gene3D" id="3.40.50.620">
    <property type="entry name" value="HUPs"/>
    <property type="match status" value="1"/>
</dbReference>
<dbReference type="CDD" id="cd07956">
    <property type="entry name" value="Anticodon_Ia_Arg"/>
    <property type="match status" value="1"/>
</dbReference>
<evidence type="ECO:0000256" key="2">
    <source>
        <dbReference type="ARBA" id="ARBA00022598"/>
    </source>
</evidence>
<dbReference type="PANTHER" id="PTHR11956">
    <property type="entry name" value="ARGINYL-TRNA SYNTHETASE"/>
    <property type="match status" value="1"/>
</dbReference>
<dbReference type="SMART" id="SM01016">
    <property type="entry name" value="Arg_tRNA_synt_N"/>
    <property type="match status" value="1"/>
</dbReference>
<dbReference type="Pfam" id="PF03485">
    <property type="entry name" value="Arg_tRNA_synt_N"/>
    <property type="match status" value="1"/>
</dbReference>
<dbReference type="SUPFAM" id="SSF52374">
    <property type="entry name" value="Nucleotidylyl transferase"/>
    <property type="match status" value="1"/>
</dbReference>
<dbReference type="Pfam" id="PF05746">
    <property type="entry name" value="DALR_1"/>
    <property type="match status" value="1"/>
</dbReference>
<dbReference type="GO" id="GO:0004814">
    <property type="term" value="F:arginine-tRNA ligase activity"/>
    <property type="evidence" value="ECO:0007669"/>
    <property type="project" value="UniProtKB-EC"/>
</dbReference>
<evidence type="ECO:0000256" key="1">
    <source>
        <dbReference type="ARBA" id="ARBA00005594"/>
    </source>
</evidence>
<evidence type="ECO:0000256" key="6">
    <source>
        <dbReference type="ARBA" id="ARBA00023146"/>
    </source>
</evidence>
<organism evidence="12 13">
    <name type="scientific">Alicyclobacillus fastidiosus</name>
    <dbReference type="NCBI Taxonomy" id="392011"/>
    <lineage>
        <taxon>Bacteria</taxon>
        <taxon>Bacillati</taxon>
        <taxon>Bacillota</taxon>
        <taxon>Bacilli</taxon>
        <taxon>Bacillales</taxon>
        <taxon>Alicyclobacillaceae</taxon>
        <taxon>Alicyclobacillus</taxon>
    </lineage>
</organism>
<evidence type="ECO:0000259" key="11">
    <source>
        <dbReference type="SMART" id="SM01016"/>
    </source>
</evidence>
<keyword evidence="2 8" id="KW-0436">Ligase</keyword>
<comment type="similarity">
    <text evidence="1 8 9">Belongs to the class-I aminoacyl-tRNA synthetase family.</text>
</comment>
<dbReference type="EC" id="6.1.1.19" evidence="8"/>
<dbReference type="Pfam" id="PF00750">
    <property type="entry name" value="tRNA-synt_1d"/>
    <property type="match status" value="1"/>
</dbReference>
<dbReference type="InterPro" id="IPR001278">
    <property type="entry name" value="Arg-tRNA-ligase"/>
</dbReference>
<dbReference type="SUPFAM" id="SSF55190">
    <property type="entry name" value="Arginyl-tRNA synthetase (ArgRS), N-terminal 'additional' domain"/>
    <property type="match status" value="1"/>
</dbReference>
<dbReference type="InterPro" id="IPR035684">
    <property type="entry name" value="ArgRS_core"/>
</dbReference>
<dbReference type="SUPFAM" id="SSF47323">
    <property type="entry name" value="Anticodon-binding domain of a subclass of class I aminoacyl-tRNA synthetases"/>
    <property type="match status" value="1"/>
</dbReference>
<dbReference type="Gene3D" id="3.30.1360.70">
    <property type="entry name" value="Arginyl tRNA synthetase N-terminal domain"/>
    <property type="match status" value="1"/>
</dbReference>
<dbReference type="NCBIfam" id="TIGR00456">
    <property type="entry name" value="argS"/>
    <property type="match status" value="1"/>
</dbReference>
<dbReference type="PRINTS" id="PR01038">
    <property type="entry name" value="TRNASYNTHARG"/>
</dbReference>
<evidence type="ECO:0000259" key="10">
    <source>
        <dbReference type="SMART" id="SM00836"/>
    </source>
</evidence>
<dbReference type="HAMAP" id="MF_00123">
    <property type="entry name" value="Arg_tRNA_synth"/>
    <property type="match status" value="1"/>
</dbReference>
<dbReference type="Proteomes" id="UP001164761">
    <property type="component" value="Chromosome"/>
</dbReference>
<gene>
    <name evidence="8 12" type="primary">argS</name>
    <name evidence="12" type="ORF">NZD89_25740</name>
</gene>
<dbReference type="CDD" id="cd00671">
    <property type="entry name" value="ArgRS_core"/>
    <property type="match status" value="1"/>
</dbReference>
<dbReference type="InterPro" id="IPR005148">
    <property type="entry name" value="Arg-tRNA-synth_N"/>
</dbReference>
<keyword evidence="8" id="KW-0963">Cytoplasm</keyword>
<evidence type="ECO:0000256" key="8">
    <source>
        <dbReference type="HAMAP-Rule" id="MF_00123"/>
    </source>
</evidence>
<keyword evidence="4 8" id="KW-0067">ATP-binding</keyword>
<keyword evidence="6 8" id="KW-0030">Aminoacyl-tRNA synthetase</keyword>
<protein>
    <recommendedName>
        <fullName evidence="8">Arginine--tRNA ligase</fullName>
        <ecNumber evidence="8">6.1.1.19</ecNumber>
    </recommendedName>
    <alternativeName>
        <fullName evidence="8">Arginyl-tRNA synthetase</fullName>
        <shortName evidence="8">ArgRS</shortName>
    </alternativeName>
</protein>
<evidence type="ECO:0000256" key="5">
    <source>
        <dbReference type="ARBA" id="ARBA00022917"/>
    </source>
</evidence>
<feature type="domain" description="Arginyl tRNA synthetase N-terminal" evidence="11">
    <location>
        <begin position="2"/>
        <end position="84"/>
    </location>
</feature>
<comment type="subunit">
    <text evidence="8">Monomer.</text>
</comment>
<reference evidence="12" key="1">
    <citation type="submission" date="2022-08" db="EMBL/GenBank/DDBJ databases">
        <title>Alicyclobacillus fastidiosus DSM 17978, complete genome.</title>
        <authorList>
            <person name="Wang Q."/>
            <person name="Cai R."/>
            <person name="Wang Z."/>
        </authorList>
    </citation>
    <scope>NUCLEOTIDE SEQUENCE</scope>
    <source>
        <strain evidence="12">DSM 17978</strain>
    </source>
</reference>
<dbReference type="InterPro" id="IPR009080">
    <property type="entry name" value="tRNAsynth_Ia_anticodon-bd"/>
</dbReference>
<evidence type="ECO:0000256" key="7">
    <source>
        <dbReference type="ARBA" id="ARBA00049339"/>
    </source>
</evidence>
<keyword evidence="5 8" id="KW-0648">Protein biosynthesis</keyword>